<keyword evidence="1" id="KW-0472">Membrane</keyword>
<feature type="domain" description="Peptidase MA-like" evidence="2">
    <location>
        <begin position="178"/>
        <end position="363"/>
    </location>
</feature>
<accession>A0A7C4KYY1</accession>
<gene>
    <name evidence="3" type="ORF">ENT17_05090</name>
</gene>
<feature type="transmembrane region" description="Helical" evidence="1">
    <location>
        <begin position="381"/>
        <end position="400"/>
    </location>
</feature>
<feature type="transmembrane region" description="Helical" evidence="1">
    <location>
        <begin position="12"/>
        <end position="32"/>
    </location>
</feature>
<keyword evidence="1" id="KW-1133">Transmembrane helix</keyword>
<name>A0A7C4KYY1_9CHLR</name>
<comment type="caution">
    <text evidence="3">The sequence shown here is derived from an EMBL/GenBank/DDBJ whole genome shotgun (WGS) entry which is preliminary data.</text>
</comment>
<dbReference type="EMBL" id="DSXR01000052">
    <property type="protein sequence ID" value="HGS86976.1"/>
    <property type="molecule type" value="Genomic_DNA"/>
</dbReference>
<evidence type="ECO:0000256" key="1">
    <source>
        <dbReference type="SAM" id="Phobius"/>
    </source>
</evidence>
<dbReference type="AlphaFoldDB" id="A0A7C4KYY1"/>
<protein>
    <recommendedName>
        <fullName evidence="2">Peptidase MA-like domain-containing protein</fullName>
    </recommendedName>
</protein>
<dbReference type="InterPro" id="IPR039568">
    <property type="entry name" value="Peptidase_MA-like_dom"/>
</dbReference>
<reference evidence="3" key="1">
    <citation type="journal article" date="2020" name="mSystems">
        <title>Genome- and Community-Level Interaction Insights into Carbon Utilization and Element Cycling Functions of Hydrothermarchaeota in Hydrothermal Sediment.</title>
        <authorList>
            <person name="Zhou Z."/>
            <person name="Liu Y."/>
            <person name="Xu W."/>
            <person name="Pan J."/>
            <person name="Luo Z.H."/>
            <person name="Li M."/>
        </authorList>
    </citation>
    <scope>NUCLEOTIDE SEQUENCE [LARGE SCALE GENOMIC DNA]</scope>
    <source>
        <strain evidence="3">SpSt-556</strain>
    </source>
</reference>
<dbReference type="Pfam" id="PF13485">
    <property type="entry name" value="Peptidase_MA_2"/>
    <property type="match status" value="1"/>
</dbReference>
<organism evidence="3">
    <name type="scientific">Bellilinea caldifistulae</name>
    <dbReference type="NCBI Taxonomy" id="360411"/>
    <lineage>
        <taxon>Bacteria</taxon>
        <taxon>Bacillati</taxon>
        <taxon>Chloroflexota</taxon>
        <taxon>Anaerolineae</taxon>
        <taxon>Anaerolineales</taxon>
        <taxon>Anaerolineaceae</taxon>
        <taxon>Bellilinea</taxon>
    </lineage>
</organism>
<evidence type="ECO:0000313" key="3">
    <source>
        <dbReference type="EMBL" id="HGS86976.1"/>
    </source>
</evidence>
<sequence>MISFQGGRATLIKNSIILFWLLSFLSGGWTFLPQQQIGERLLPPEIEFGRSIRFTLQLKHFDQVQAAFVLLKSNGQETQIIPFAQPFTETNQIVFDLTSKPLRPFTSVEYWYRLELKNGTNITGEKATFFYEDNRNSWQRLSAPQLNIAWQQGDFVFGQQALDVAVQSLQSTLSILASPLQDPVSIYIYPSARELQTVLNLSPSSWVAGHASPDLGVILVSIPPGPDQRAEMERQIPHELMHILQYQLAGEAYTHLPVWLTEGLASMAELYPNPEYQLVLKKAAESDNLLPIINLCSAFPAELSGAILSYAQSASFVRFLYQNYGASSLRELINAYIDGLGCEEGVRKVYNQSIAQLETRWRQESLGMDLASLAWTNIQPYLLILILISLPIFLTIFTTARKGFSGYASK</sequence>
<keyword evidence="1" id="KW-0812">Transmembrane</keyword>
<evidence type="ECO:0000259" key="2">
    <source>
        <dbReference type="Pfam" id="PF13485"/>
    </source>
</evidence>
<proteinExistence type="predicted"/>